<gene>
    <name evidence="5" type="ORF">GCM10010912_37690</name>
</gene>
<evidence type="ECO:0000256" key="3">
    <source>
        <dbReference type="ARBA" id="ARBA00023163"/>
    </source>
</evidence>
<dbReference type="AlphaFoldDB" id="A0A917FJJ3"/>
<comment type="caution">
    <text evidence="5">The sequence shown here is derived from an EMBL/GenBank/DDBJ whole genome shotgun (WGS) entry which is preliminary data.</text>
</comment>
<dbReference type="PANTHER" id="PTHR46796">
    <property type="entry name" value="HTH-TYPE TRANSCRIPTIONAL ACTIVATOR RHAS-RELATED"/>
    <property type="match status" value="1"/>
</dbReference>
<keyword evidence="2" id="KW-0238">DNA-binding</keyword>
<proteinExistence type="predicted"/>
<keyword evidence="1" id="KW-0805">Transcription regulation</keyword>
<organism evidence="5 6">
    <name type="scientific">Paenibacillus albidus</name>
    <dbReference type="NCBI Taxonomy" id="2041023"/>
    <lineage>
        <taxon>Bacteria</taxon>
        <taxon>Bacillati</taxon>
        <taxon>Bacillota</taxon>
        <taxon>Bacilli</taxon>
        <taxon>Bacillales</taxon>
        <taxon>Paenibacillaceae</taxon>
        <taxon>Paenibacillus</taxon>
    </lineage>
</organism>
<evidence type="ECO:0000313" key="6">
    <source>
        <dbReference type="Proteomes" id="UP000637643"/>
    </source>
</evidence>
<dbReference type="Pfam" id="PF20240">
    <property type="entry name" value="DUF6597"/>
    <property type="match status" value="1"/>
</dbReference>
<keyword evidence="3" id="KW-0804">Transcription</keyword>
<dbReference type="EMBL" id="BMKR01000015">
    <property type="protein sequence ID" value="GGF89021.1"/>
    <property type="molecule type" value="Genomic_DNA"/>
</dbReference>
<dbReference type="SMART" id="SM00342">
    <property type="entry name" value="HTH_ARAC"/>
    <property type="match status" value="1"/>
</dbReference>
<evidence type="ECO:0000313" key="5">
    <source>
        <dbReference type="EMBL" id="GGF89021.1"/>
    </source>
</evidence>
<reference evidence="5" key="1">
    <citation type="journal article" date="2014" name="Int. J. Syst. Evol. Microbiol.">
        <title>Complete genome sequence of Corynebacterium casei LMG S-19264T (=DSM 44701T), isolated from a smear-ripened cheese.</title>
        <authorList>
            <consortium name="US DOE Joint Genome Institute (JGI-PGF)"/>
            <person name="Walter F."/>
            <person name="Albersmeier A."/>
            <person name="Kalinowski J."/>
            <person name="Ruckert C."/>
        </authorList>
    </citation>
    <scope>NUCLEOTIDE SEQUENCE</scope>
    <source>
        <strain evidence="5">CGMCC 1.16134</strain>
    </source>
</reference>
<feature type="domain" description="HTH araC/xylS-type" evidence="4">
    <location>
        <begin position="185"/>
        <end position="288"/>
    </location>
</feature>
<dbReference type="SUPFAM" id="SSF46689">
    <property type="entry name" value="Homeodomain-like"/>
    <property type="match status" value="1"/>
</dbReference>
<dbReference type="InterPro" id="IPR009057">
    <property type="entry name" value="Homeodomain-like_sf"/>
</dbReference>
<keyword evidence="6" id="KW-1185">Reference proteome</keyword>
<dbReference type="InterPro" id="IPR050204">
    <property type="entry name" value="AraC_XylS_family_regulators"/>
</dbReference>
<name>A0A917FJJ3_9BACL</name>
<protein>
    <submittedName>
        <fullName evidence="5">AraC family transcriptional regulator</fullName>
    </submittedName>
</protein>
<sequence>MINLTDLYHPITANPAHAQEFQPCKALRPYIRCFWGTVAPEDVAQNRGAPRSVSAGLPHSAPWPPPAEVIIPDTCMDIIMDIDEEGRASTFFHGINDAPFEVPMNQEKAGITRFAIRFHFWAVFYFADEHMRESLNMRVEVDQYFNNFTRELGGLLIRHGSFRERVAAAEAYLLRRITSSVRTNDNVMNAVYAIIQAKGVVTARELGVGTSLSQRQLERLFRETVGLSPKKAADLVRFQHVWQSLYQMPRQELKLQELVHAYGFSDQAHFNNTFKKYAGRSPLAALAAAGR</sequence>
<dbReference type="GO" id="GO:0043565">
    <property type="term" value="F:sequence-specific DNA binding"/>
    <property type="evidence" value="ECO:0007669"/>
    <property type="project" value="InterPro"/>
</dbReference>
<dbReference type="InterPro" id="IPR018060">
    <property type="entry name" value="HTH_AraC"/>
</dbReference>
<dbReference type="RefSeq" id="WP_308424233.1">
    <property type="nucleotide sequence ID" value="NZ_BMKR01000015.1"/>
</dbReference>
<evidence type="ECO:0000259" key="4">
    <source>
        <dbReference type="PROSITE" id="PS01124"/>
    </source>
</evidence>
<dbReference type="InterPro" id="IPR046532">
    <property type="entry name" value="DUF6597"/>
</dbReference>
<reference evidence="5" key="2">
    <citation type="submission" date="2020-09" db="EMBL/GenBank/DDBJ databases">
        <authorList>
            <person name="Sun Q."/>
            <person name="Zhou Y."/>
        </authorList>
    </citation>
    <scope>NUCLEOTIDE SEQUENCE</scope>
    <source>
        <strain evidence="5">CGMCC 1.16134</strain>
    </source>
</reference>
<evidence type="ECO:0000256" key="2">
    <source>
        <dbReference type="ARBA" id="ARBA00023125"/>
    </source>
</evidence>
<dbReference type="Proteomes" id="UP000637643">
    <property type="component" value="Unassembled WGS sequence"/>
</dbReference>
<dbReference type="Gene3D" id="1.10.10.60">
    <property type="entry name" value="Homeodomain-like"/>
    <property type="match status" value="1"/>
</dbReference>
<dbReference type="PROSITE" id="PS01124">
    <property type="entry name" value="HTH_ARAC_FAMILY_2"/>
    <property type="match status" value="1"/>
</dbReference>
<evidence type="ECO:0000256" key="1">
    <source>
        <dbReference type="ARBA" id="ARBA00023015"/>
    </source>
</evidence>
<dbReference type="PANTHER" id="PTHR46796:SF13">
    <property type="entry name" value="HTH-TYPE TRANSCRIPTIONAL ACTIVATOR RHAS"/>
    <property type="match status" value="1"/>
</dbReference>
<dbReference type="Pfam" id="PF12833">
    <property type="entry name" value="HTH_18"/>
    <property type="match status" value="1"/>
</dbReference>
<dbReference type="GO" id="GO:0003700">
    <property type="term" value="F:DNA-binding transcription factor activity"/>
    <property type="evidence" value="ECO:0007669"/>
    <property type="project" value="InterPro"/>
</dbReference>
<accession>A0A917FJJ3</accession>